<dbReference type="Pfam" id="PF02263">
    <property type="entry name" value="GBP"/>
    <property type="match status" value="1"/>
</dbReference>
<dbReference type="SUPFAM" id="SSF48340">
    <property type="entry name" value="Interferon-induced guanylate-binding protein 1 (GBP1), C-terminal domain"/>
    <property type="match status" value="1"/>
</dbReference>
<dbReference type="Gene3D" id="3.40.50.300">
    <property type="entry name" value="P-loop containing nucleotide triphosphate hydrolases"/>
    <property type="match status" value="1"/>
</dbReference>
<dbReference type="SUPFAM" id="SSF52540">
    <property type="entry name" value="P-loop containing nucleoside triphosphate hydrolases"/>
    <property type="match status" value="1"/>
</dbReference>
<evidence type="ECO:0000256" key="1">
    <source>
        <dbReference type="ARBA" id="ARBA00022741"/>
    </source>
</evidence>
<feature type="region of interest" description="Disordered" evidence="5">
    <location>
        <begin position="1"/>
        <end position="27"/>
    </location>
</feature>
<dbReference type="GO" id="GO:0005525">
    <property type="term" value="F:GTP binding"/>
    <property type="evidence" value="ECO:0007669"/>
    <property type="project" value="UniProtKB-KW"/>
</dbReference>
<dbReference type="EMBL" id="CAJZBQ010000011">
    <property type="protein sequence ID" value="CAG9313618.1"/>
    <property type="molecule type" value="Genomic_DNA"/>
</dbReference>
<dbReference type="PROSITE" id="PS51715">
    <property type="entry name" value="G_GB1_RHD3"/>
    <property type="match status" value="1"/>
</dbReference>
<evidence type="ECO:0000256" key="2">
    <source>
        <dbReference type="ARBA" id="ARBA00022801"/>
    </source>
</evidence>
<dbReference type="GO" id="GO:0003924">
    <property type="term" value="F:GTPase activity"/>
    <property type="evidence" value="ECO:0007669"/>
    <property type="project" value="InterPro"/>
</dbReference>
<sequence length="1657" mass="192880">MSQRKNLNDDLESGYKSPLSPISATESPRQFQYIDEPIPLVHNSPDGNSFEINPDAIAFLSSLSSPIAIIGVAGMYRTGKSYLLNRVLLDRKGGFGVGPSINPCTKGIWLWGRPIPGTTEDGKPCSIVVLDSEGIGALDEDSDHDTRIFSLALLVSSCFVYNSVGAIDESALQNLSLVVNLTKHIHIKTRQSEETDSEEYAAYMPSFIWILRDFALQLVDAEGESMTSKEYLEKALQPQKGFSDSIEDKNRIRRLLKEFFKDRDCFTLVRPTIHEGDLQNLEEKPLESLRAEFQEQVIQLRKRVIGRIKPKTVNNKCLNGEMLANLVKNYIEAINIGVVPNIESAWNYICKTECTKAVEDAHDIYEKILMSSVSHRFPINEEDLKLLHKEAKEAAMEHFNKIAVGTDREVYLKQLKETLAQKYDGLKADNELEAQRKCEKFLTDNYQIIDQKLKNGELKSFLDFEANLRKLQQYFIERGPDGPFRNEILLEFCLAKYSAASDFFLKNLTNELNLKDQLTNDQILRLETEVREAKEDLMREKDEWHRKFTAAISEKAELAAKEQNLKEQLQNFKQEREQVEKELRASLKNAKSELIQQVEVANNKTWESEEKVKDAERLVNHKEAEFQEAKALLDQKIKYLESSLEESRKREKEYMNDLKSQKKDHTSSVKDIHSRFENQVKNYQSRLEAETEKISELERELEEKENLYERSKSNWEETEIRLKAANDDYLQQLESLKTKLDRKENDTKKKIAELVKEHEAAMNKLQTKYDEVDQKFKQTDETLKTQQVQWQKENAILAQKLEFSEQHYEETKSQLEEERRQHANMLRSIQASSSENAREEVETQLQKLRQKYLEDMKAQEIEIESTKRKFTAQVEDLMKKNAELEFQIKVDTNEWKNKEKNIQEELMTVTDDKNKLQEQCNELQKRMQQFSEEAEAKLKKRIKSLESQLDELRTKTNDELQAANARAESSYQQLKEFYEEEKKRMEGKVQEEKERADKKYNSVCEEYEDRLRQEADAYEDDLAAKEDELRDLEAYYNDEITQLKHQAGLDTQKIETLEKYLRDNKEQIEGMQKSHNLSMEQLQERMNQERASLVEKVEKMASELAAKERELSTASYKKEQLESQLANKEAELSDVKEQYEREKQTLAEKFELAKQSYQKINDEYTQKKSDFKREMALSQQENEFKAKRISDLEKSLQEAEEKYNETLKSLKDESGEELSTTIQKLTKEKESLEEKLNQKKKSLKELATNSSKNISSLEKEKAVLAEKLANLEAKKQDMENRLRADIEHLQVQLKEKKDSESTDKMSVHLENERLKTMMQEMEKDISERNSAFERERILWENKFNFLTQQRDSAKSDLLESQRKFDITVENLQKRSAAEKEKQESATNLLISSIETRFNTQIKDMQEAHAASFTETAEKNKILERDLRAAKEELELVKRGKSSESGSLEKRIKDLSENEQRLLAEIDALKKDRERRIDELTESANYEREQLKTKLADYEKRAKEAEHQKGQLFLDLEKERAKWHMDKDHLMSQKNEALDNLERSEKKRELLVRENEKLRAEKGRRNAGLFAGANPGDDKFRRGVGGFLGKTAGVSFEEYSKEKESQDTSGNSSPRSSNQGTASPLPPPIRARSPISSRSHRSSSGFDFNRVEKKPDPQ</sequence>
<keyword evidence="8" id="KW-1185">Reference proteome</keyword>
<comment type="caution">
    <text evidence="7">The sequence shown here is derived from an EMBL/GenBank/DDBJ whole genome shotgun (WGS) entry which is preliminary data.</text>
</comment>
<dbReference type="PANTHER" id="PTHR10751">
    <property type="entry name" value="GUANYLATE BINDING PROTEIN"/>
    <property type="match status" value="1"/>
</dbReference>
<feature type="region of interest" description="Disordered" evidence="5">
    <location>
        <begin position="1597"/>
        <end position="1657"/>
    </location>
</feature>
<evidence type="ECO:0000313" key="8">
    <source>
        <dbReference type="Proteomes" id="UP001162131"/>
    </source>
</evidence>
<dbReference type="InterPro" id="IPR036543">
    <property type="entry name" value="Guanylate-bd_C_sf"/>
</dbReference>
<organism evidence="7 8">
    <name type="scientific">Blepharisma stoltei</name>
    <dbReference type="NCBI Taxonomy" id="1481888"/>
    <lineage>
        <taxon>Eukaryota</taxon>
        <taxon>Sar</taxon>
        <taxon>Alveolata</taxon>
        <taxon>Ciliophora</taxon>
        <taxon>Postciliodesmatophora</taxon>
        <taxon>Heterotrichea</taxon>
        <taxon>Heterotrichida</taxon>
        <taxon>Blepharismidae</taxon>
        <taxon>Blepharisma</taxon>
    </lineage>
</organism>
<reference evidence="7" key="1">
    <citation type="submission" date="2021-09" db="EMBL/GenBank/DDBJ databases">
        <authorList>
            <consortium name="AG Swart"/>
            <person name="Singh M."/>
            <person name="Singh A."/>
            <person name="Seah K."/>
            <person name="Emmerich C."/>
        </authorList>
    </citation>
    <scope>NUCLEOTIDE SEQUENCE</scope>
    <source>
        <strain evidence="7">ATCC30299</strain>
    </source>
</reference>
<name>A0AAU9IJE2_9CILI</name>
<dbReference type="Pfam" id="PF02841">
    <property type="entry name" value="GBP_C"/>
    <property type="match status" value="1"/>
</dbReference>
<keyword evidence="2" id="KW-0378">Hydrolase</keyword>
<dbReference type="Gene3D" id="1.20.1000.10">
    <property type="entry name" value="Guanylate-binding protein, C-terminal domain"/>
    <property type="match status" value="1"/>
</dbReference>
<dbReference type="CDD" id="cd01851">
    <property type="entry name" value="GBP"/>
    <property type="match status" value="1"/>
</dbReference>
<keyword evidence="1" id="KW-0547">Nucleotide-binding</keyword>
<comment type="similarity">
    <text evidence="4">Belongs to the TRAFAC class dynamin-like GTPase superfamily. GB1/RHD3 GTPase family.</text>
</comment>
<proteinExistence type="inferred from homology"/>
<dbReference type="InterPro" id="IPR027417">
    <property type="entry name" value="P-loop_NTPase"/>
</dbReference>
<feature type="domain" description="GB1/RHD3-type G" evidence="6">
    <location>
        <begin position="64"/>
        <end position="335"/>
    </location>
</feature>
<keyword evidence="3" id="KW-0342">GTP-binding</keyword>
<dbReference type="FunFam" id="3.40.50.300:FF:001470">
    <property type="entry name" value="Interferon-induced guanylate-binding protein 1"/>
    <property type="match status" value="1"/>
</dbReference>
<dbReference type="InterPro" id="IPR003191">
    <property type="entry name" value="Guanylate-bd/ATL_C"/>
</dbReference>
<dbReference type="Proteomes" id="UP001162131">
    <property type="component" value="Unassembled WGS sequence"/>
</dbReference>
<feature type="compositionally biased region" description="Basic and acidic residues" evidence="5">
    <location>
        <begin position="1528"/>
        <end position="1563"/>
    </location>
</feature>
<feature type="region of interest" description="Disordered" evidence="5">
    <location>
        <begin position="1528"/>
        <end position="1584"/>
    </location>
</feature>
<feature type="compositionally biased region" description="Polar residues" evidence="5">
    <location>
        <begin position="1606"/>
        <end position="1620"/>
    </location>
</feature>
<accession>A0AAU9IJE2</accession>
<evidence type="ECO:0000259" key="6">
    <source>
        <dbReference type="PROSITE" id="PS51715"/>
    </source>
</evidence>
<evidence type="ECO:0000256" key="4">
    <source>
        <dbReference type="PROSITE-ProRule" id="PRU01052"/>
    </source>
</evidence>
<evidence type="ECO:0000256" key="3">
    <source>
        <dbReference type="ARBA" id="ARBA00023134"/>
    </source>
</evidence>
<protein>
    <recommendedName>
        <fullName evidence="6">GB1/RHD3-type G domain-containing protein</fullName>
    </recommendedName>
</protein>
<feature type="region of interest" description="Disordered" evidence="5">
    <location>
        <begin position="651"/>
        <end position="671"/>
    </location>
</feature>
<dbReference type="InterPro" id="IPR030386">
    <property type="entry name" value="G_GB1_RHD3_dom"/>
</dbReference>
<dbReference type="InterPro" id="IPR015894">
    <property type="entry name" value="Guanylate-bd_N"/>
</dbReference>
<feature type="compositionally biased region" description="Basic and acidic residues" evidence="5">
    <location>
        <begin position="1648"/>
        <end position="1657"/>
    </location>
</feature>
<gene>
    <name evidence="7" type="ORF">BSTOLATCC_MIC9431</name>
</gene>
<evidence type="ECO:0000313" key="7">
    <source>
        <dbReference type="EMBL" id="CAG9313618.1"/>
    </source>
</evidence>
<evidence type="ECO:0000256" key="5">
    <source>
        <dbReference type="SAM" id="MobiDB-lite"/>
    </source>
</evidence>